<feature type="domain" description="Chlorhexidine efflux transporter" evidence="2">
    <location>
        <begin position="72"/>
        <end position="133"/>
    </location>
</feature>
<dbReference type="RefSeq" id="WP_112870881.1">
    <property type="nucleotide sequence ID" value="NZ_CP021781.1"/>
</dbReference>
<dbReference type="InterPro" id="IPR058208">
    <property type="entry name" value="PACE"/>
</dbReference>
<protein>
    <submittedName>
        <fullName evidence="3">LysR family transcriptional regulator</fullName>
    </submittedName>
    <submittedName>
        <fullName evidence="4">PACE efflux transporter</fullName>
    </submittedName>
</protein>
<keyword evidence="1" id="KW-1133">Transmembrane helix</keyword>
<dbReference type="Proteomes" id="UP000681131">
    <property type="component" value="Chromosome"/>
</dbReference>
<feature type="transmembrane region" description="Helical" evidence="1">
    <location>
        <begin position="7"/>
        <end position="29"/>
    </location>
</feature>
<feature type="transmembrane region" description="Helical" evidence="1">
    <location>
        <begin position="35"/>
        <end position="53"/>
    </location>
</feature>
<keyword evidence="6" id="KW-1185">Reference proteome</keyword>
<evidence type="ECO:0000256" key="1">
    <source>
        <dbReference type="SAM" id="Phobius"/>
    </source>
</evidence>
<evidence type="ECO:0000313" key="4">
    <source>
        <dbReference type="EMBL" id="QIW12942.1"/>
    </source>
</evidence>
<proteinExistence type="predicted"/>
<dbReference type="AlphaFoldDB" id="A0A2Z4Y1A1"/>
<evidence type="ECO:0000313" key="6">
    <source>
        <dbReference type="Proteomes" id="UP000681131"/>
    </source>
</evidence>
<accession>A0A2Z4Y1A1</accession>
<dbReference type="NCBIfam" id="NF033664">
    <property type="entry name" value="PACE_transport"/>
    <property type="match status" value="1"/>
</dbReference>
<reference evidence="4 6" key="2">
    <citation type="submission" date="2019-08" db="EMBL/GenBank/DDBJ databases">
        <title>Complete genome sequences of Francisella adeliensis (FSC1325 and FSC1326).</title>
        <authorList>
            <person name="Ohrman C."/>
            <person name="Uneklint I."/>
            <person name="Vallesi A."/>
            <person name="Karlsson L."/>
            <person name="Sjodin A."/>
        </authorList>
    </citation>
    <scope>NUCLEOTIDE SEQUENCE [LARGE SCALE GENOMIC DNA]</scope>
    <source>
        <strain evidence="4 6">FSC1325</strain>
    </source>
</reference>
<dbReference type="Pfam" id="PF05232">
    <property type="entry name" value="BTP"/>
    <property type="match status" value="2"/>
</dbReference>
<feature type="transmembrane region" description="Helical" evidence="1">
    <location>
        <begin position="104"/>
        <end position="128"/>
    </location>
</feature>
<keyword evidence="1" id="KW-0812">Transmembrane</keyword>
<keyword evidence="1" id="KW-0472">Membrane</keyword>
<feature type="transmembrane region" description="Helical" evidence="1">
    <location>
        <begin position="74"/>
        <end position="98"/>
    </location>
</feature>
<dbReference type="EMBL" id="CP021781">
    <property type="protein sequence ID" value="AXA34706.1"/>
    <property type="molecule type" value="Genomic_DNA"/>
</dbReference>
<sequence length="151" mass="17260">MSFAARIVHMVGFEVFGVIIFTPFAMFVLNESMSHIGFLAIAVSLIAMVWNLVYNYAFDIVENKFDGHRSTRGVLLRILHALLFEAGLLIITIPLIAYWLSMDFITALLVDIGFVVFYLVYAFVYNYIFDKIYFRNSKTISVTTNDKLDCA</sequence>
<dbReference type="KEGG" id="fad:CDH04_03260"/>
<dbReference type="InterPro" id="IPR007896">
    <property type="entry name" value="BTP_bacteria"/>
</dbReference>
<gene>
    <name evidence="3" type="ORF">CDH04_03260</name>
    <name evidence="4" type="ORF">FZC43_03260</name>
</gene>
<evidence type="ECO:0000259" key="2">
    <source>
        <dbReference type="Pfam" id="PF05232"/>
    </source>
</evidence>
<evidence type="ECO:0000313" key="5">
    <source>
        <dbReference type="Proteomes" id="UP000251120"/>
    </source>
</evidence>
<organism evidence="3 5">
    <name type="scientific">Francisella adeliensis</name>
    <dbReference type="NCBI Taxonomy" id="2007306"/>
    <lineage>
        <taxon>Bacteria</taxon>
        <taxon>Pseudomonadati</taxon>
        <taxon>Pseudomonadota</taxon>
        <taxon>Gammaproteobacteria</taxon>
        <taxon>Thiotrichales</taxon>
        <taxon>Francisellaceae</taxon>
        <taxon>Francisella</taxon>
    </lineage>
</organism>
<feature type="domain" description="Chlorhexidine efflux transporter" evidence="2">
    <location>
        <begin position="1"/>
        <end position="62"/>
    </location>
</feature>
<dbReference type="EMBL" id="CP043424">
    <property type="protein sequence ID" value="QIW12942.1"/>
    <property type="molecule type" value="Genomic_DNA"/>
</dbReference>
<name>A0A2Z4Y1A1_9GAMM</name>
<dbReference type="Proteomes" id="UP000251120">
    <property type="component" value="Chromosome"/>
</dbReference>
<evidence type="ECO:0000313" key="3">
    <source>
        <dbReference type="EMBL" id="AXA34706.1"/>
    </source>
</evidence>
<dbReference type="OrthoDB" id="1631120at2"/>
<reference evidence="3 5" key="1">
    <citation type="submission" date="2017-06" db="EMBL/GenBank/DDBJ databases">
        <title>Complete genome of Francisella adeliensis.</title>
        <authorList>
            <person name="Vallesi A."/>
            <person name="Sjodin A."/>
        </authorList>
    </citation>
    <scope>NUCLEOTIDE SEQUENCE [LARGE SCALE GENOMIC DNA]</scope>
    <source>
        <strain evidence="3 5">FDC440</strain>
    </source>
</reference>